<dbReference type="AlphaFoldDB" id="A0A7H0YBQ4"/>
<evidence type="ECO:0000313" key="2">
    <source>
        <dbReference type="Proteomes" id="UP000516384"/>
    </source>
</evidence>
<dbReference type="Proteomes" id="UP000516384">
    <property type="component" value="Chromosome"/>
</dbReference>
<proteinExistence type="predicted"/>
<accession>A0A7H0YBQ4</accession>
<reference evidence="1 2" key="1">
    <citation type="submission" date="2020-09" db="EMBL/GenBank/DDBJ databases">
        <title>Characterization of Paenibacillus peoriae strain ZF390 with broad-spectrum antimicrobial activity as a potential biocontrol agent.</title>
        <authorList>
            <person name="Li L."/>
            <person name="Zhao Y."/>
            <person name="Li B."/>
            <person name="Xie X."/>
        </authorList>
    </citation>
    <scope>NUCLEOTIDE SEQUENCE [LARGE SCALE GENOMIC DNA]</scope>
    <source>
        <strain evidence="1 2">ZF390</strain>
    </source>
</reference>
<organism evidence="1 2">
    <name type="scientific">Paenibacillus peoriae</name>
    <dbReference type="NCBI Taxonomy" id="59893"/>
    <lineage>
        <taxon>Bacteria</taxon>
        <taxon>Bacillati</taxon>
        <taxon>Bacillota</taxon>
        <taxon>Bacilli</taxon>
        <taxon>Bacillales</taxon>
        <taxon>Paenibacillaceae</taxon>
        <taxon>Paenibacillus</taxon>
    </lineage>
</organism>
<dbReference type="EMBL" id="CP061172">
    <property type="protein sequence ID" value="QNR68512.1"/>
    <property type="molecule type" value="Genomic_DNA"/>
</dbReference>
<protein>
    <submittedName>
        <fullName evidence="1">Uncharacterized protein</fullName>
    </submittedName>
</protein>
<dbReference type="RefSeq" id="WP_180984599.1">
    <property type="nucleotide sequence ID" value="NZ_CP061172.1"/>
</dbReference>
<evidence type="ECO:0000313" key="1">
    <source>
        <dbReference type="EMBL" id="QNR68512.1"/>
    </source>
</evidence>
<gene>
    <name evidence="1" type="ORF">IAQ67_05500</name>
</gene>
<sequence>MNEREQNYKTLKITVNGKPLSKDLVVDSTTFAPISDICTKTNASLTETTIS</sequence>
<name>A0A7H0YBQ4_9BACL</name>